<comment type="caution">
    <text evidence="3">The sequence shown here is derived from an EMBL/GenBank/DDBJ whole genome shotgun (WGS) entry which is preliminary data.</text>
</comment>
<dbReference type="InterPro" id="IPR057657">
    <property type="entry name" value="MAT1_CAK-anch"/>
</dbReference>
<dbReference type="Proteomes" id="UP000310200">
    <property type="component" value="Unassembled WGS sequence"/>
</dbReference>
<feature type="compositionally biased region" description="Polar residues" evidence="1">
    <location>
        <begin position="14"/>
        <end position="28"/>
    </location>
</feature>
<dbReference type="GO" id="GO:0016301">
    <property type="term" value="F:kinase activity"/>
    <property type="evidence" value="ECO:0007669"/>
    <property type="project" value="UniProtKB-KW"/>
</dbReference>
<dbReference type="EMBL" id="QBLH01000476">
    <property type="protein sequence ID" value="TGZ55223.1"/>
    <property type="molecule type" value="Genomic_DNA"/>
</dbReference>
<reference evidence="3 4" key="1">
    <citation type="journal article" date="2019" name="Philos. Trans. R. Soc. Lond., B, Biol. Sci.">
        <title>Ant behaviour and brain gene expression of defending hosts depend on the ecological success of the intruding social parasite.</title>
        <authorList>
            <person name="Kaur R."/>
            <person name="Stoldt M."/>
            <person name="Jongepier E."/>
            <person name="Feldmeyer B."/>
            <person name="Menzel F."/>
            <person name="Bornberg-Bauer E."/>
            <person name="Foitzik S."/>
        </authorList>
    </citation>
    <scope>NUCLEOTIDE SEQUENCE [LARGE SCALE GENOMIC DNA]</scope>
    <source>
        <tissue evidence="3">Whole body</tissue>
    </source>
</reference>
<feature type="compositionally biased region" description="Basic residues" evidence="1">
    <location>
        <begin position="40"/>
        <end position="51"/>
    </location>
</feature>
<feature type="non-terminal residue" evidence="3">
    <location>
        <position position="1"/>
    </location>
</feature>
<accession>A0A4S2KYB3</accession>
<gene>
    <name evidence="3" type="ORF">DBV15_05084</name>
</gene>
<keyword evidence="3" id="KW-0418">Kinase</keyword>
<organism evidence="3 4">
    <name type="scientific">Temnothorax longispinosus</name>
    <dbReference type="NCBI Taxonomy" id="300112"/>
    <lineage>
        <taxon>Eukaryota</taxon>
        <taxon>Metazoa</taxon>
        <taxon>Ecdysozoa</taxon>
        <taxon>Arthropoda</taxon>
        <taxon>Hexapoda</taxon>
        <taxon>Insecta</taxon>
        <taxon>Pterygota</taxon>
        <taxon>Neoptera</taxon>
        <taxon>Endopterygota</taxon>
        <taxon>Hymenoptera</taxon>
        <taxon>Apocrita</taxon>
        <taxon>Aculeata</taxon>
        <taxon>Formicoidea</taxon>
        <taxon>Formicidae</taxon>
        <taxon>Myrmicinae</taxon>
        <taxon>Temnothorax</taxon>
    </lineage>
</organism>
<keyword evidence="3" id="KW-0808">Transferase</keyword>
<feature type="domain" description="MAT1 C-terminal CAK anchor" evidence="2">
    <location>
        <begin position="197"/>
        <end position="248"/>
    </location>
</feature>
<feature type="non-terminal residue" evidence="3">
    <location>
        <position position="260"/>
    </location>
</feature>
<feature type="region of interest" description="Disordered" evidence="1">
    <location>
        <begin position="1"/>
        <end position="83"/>
    </location>
</feature>
<evidence type="ECO:0000313" key="3">
    <source>
        <dbReference type="EMBL" id="TGZ55223.1"/>
    </source>
</evidence>
<sequence length="260" mass="28576">RRSASRKPRIPTVAETTRSRFLSATGVSLSARRGADRARRPGRSRARRRSTHAAALPLGVKGDDLGSAGRSTDRPKGSTRCTDSRAKLRRGLTVRATRLCAALRAARERRPAIYPRTRPALSSPLHSGWRRKGNIVESFASAIQTQKKEAKAAVSPAVRATQFSTGIKFGNQANQNYSVPKVEEGPLYSYTPIRQQIEGPSPPNWRELQARGYVSHIRNECQVDRAGGFRAHVACLRALQEAMAGLYHNPSQRQAEFGAV</sequence>
<name>A0A4S2KYB3_9HYME</name>
<dbReference type="Pfam" id="PF25811">
    <property type="entry name" value="CAK-anch_MAT1"/>
    <property type="match status" value="1"/>
</dbReference>
<dbReference type="STRING" id="300112.A0A4S2KYB3"/>
<proteinExistence type="predicted"/>
<evidence type="ECO:0000313" key="4">
    <source>
        <dbReference type="Proteomes" id="UP000310200"/>
    </source>
</evidence>
<dbReference type="AlphaFoldDB" id="A0A4S2KYB3"/>
<feature type="compositionally biased region" description="Basic and acidic residues" evidence="1">
    <location>
        <begin position="71"/>
        <end position="83"/>
    </location>
</feature>
<evidence type="ECO:0000256" key="1">
    <source>
        <dbReference type="SAM" id="MobiDB-lite"/>
    </source>
</evidence>
<evidence type="ECO:0000259" key="2">
    <source>
        <dbReference type="Pfam" id="PF25811"/>
    </source>
</evidence>
<protein>
    <submittedName>
        <fullName evidence="3">Cdk-activating kinase assembly factor mat1-like protein</fullName>
    </submittedName>
</protein>
<keyword evidence="4" id="KW-1185">Reference proteome</keyword>